<dbReference type="Pfam" id="PF00270">
    <property type="entry name" value="DEAD"/>
    <property type="match status" value="1"/>
</dbReference>
<dbReference type="InterPro" id="IPR001650">
    <property type="entry name" value="Helicase_C-like"/>
</dbReference>
<evidence type="ECO:0000256" key="7">
    <source>
        <dbReference type="ARBA" id="ARBA00023204"/>
    </source>
</evidence>
<dbReference type="RefSeq" id="WP_058859104.1">
    <property type="nucleotide sequence ID" value="NZ_BJZR01000046.1"/>
</dbReference>
<dbReference type="PANTHER" id="PTHR47964">
    <property type="entry name" value="ATP-DEPENDENT DNA HELICASE HOMOLOG RECG, CHLOROPLASTIC"/>
    <property type="match status" value="1"/>
</dbReference>
<dbReference type="AlphaFoldDB" id="A0A0U3HY28"/>
<dbReference type="Gene3D" id="2.40.50.140">
    <property type="entry name" value="Nucleic acid-binding proteins"/>
    <property type="match status" value="1"/>
</dbReference>
<evidence type="ECO:0000313" key="12">
    <source>
        <dbReference type="EMBL" id="GEO92485.1"/>
    </source>
</evidence>
<dbReference type="SUPFAM" id="SSF50249">
    <property type="entry name" value="Nucleic acid-binding proteins"/>
    <property type="match status" value="1"/>
</dbReference>
<dbReference type="CDD" id="cd17992">
    <property type="entry name" value="DEXHc_RecG"/>
    <property type="match status" value="1"/>
</dbReference>
<dbReference type="Pfam" id="PF00271">
    <property type="entry name" value="Helicase_C"/>
    <property type="match status" value="1"/>
</dbReference>
<dbReference type="SMART" id="SM00487">
    <property type="entry name" value="DEXDc"/>
    <property type="match status" value="1"/>
</dbReference>
<dbReference type="SMART" id="SM00490">
    <property type="entry name" value="HELICc"/>
    <property type="match status" value="1"/>
</dbReference>
<protein>
    <recommendedName>
        <fullName evidence="8">Probable DNA 3'-5' helicase RecG</fullName>
    </recommendedName>
</protein>
<evidence type="ECO:0000259" key="10">
    <source>
        <dbReference type="PROSITE" id="PS51194"/>
    </source>
</evidence>
<keyword evidence="3" id="KW-0378">Hydrolase</keyword>
<evidence type="ECO:0000259" key="9">
    <source>
        <dbReference type="PROSITE" id="PS51192"/>
    </source>
</evidence>
<dbReference type="PROSITE" id="PS51194">
    <property type="entry name" value="HELICASE_CTER"/>
    <property type="match status" value="1"/>
</dbReference>
<sequence length="769" mass="82791">MTARHGGGAFPDPVPELDQPLAPLLGRGTAEALDRQLGITTIGGLLDHFPRRYMPRGELTPFDELRLDQQVTIVAEVVSTSTRRMRSRRGSITDVVITDRASADPRRLFADDGDTGAGTGGTMRLSFFNAWTAARDLRPGTHALFSGKVGLYDRALTMTNPHYAILDPEDPEAGETAEQRAERPIPIYPATAKLTTDKIARAVHALLPVVDFGAVPEPLPDAVLGRERLMGLEEAYRQVHRPRDAAAHAEARRRFRYQEAFLLQCALARRRAELAAHPTTARPGRPGGLLARFDAALPFELTGGQRAVGEELAAELAGSHPMNRLLQGDVGAGKTLVALRAMLQVVDSGAQAALLAPTEVLAAQHHASVLAALGPLGRGGQLDGDPDGTRVVLLTGSMGAAARKRALLEIASGQAGIVIGTHALLSEVVRFADLGLVVVDEQHRFGVEQRDRLRDKAGRPPHLLVMTATPIPRTVAMTVFGDLDVSVLDQLPAGRRPITTHVVGLVEHPAWERRLWRRAREEVEAGRQVYVVVPKIGEDDDAPAPRPTLAEAAAAAAAEPEDAEAPLASVAWLAELLEREPALAGVRTEVLHGRLDPAEKTRVMREFAEGEVGVLVCTTVVEVGVDVPNATLMVVVDADRFGISQLHQLRGRIGRGGHAGTCLLVTRRPPEHPSRERMDVVAASTDGFELARADLELRREGDILGAAQSGGRSTLRLLRALDDAELIERARRDAVSILAEDPGLDEHPELAEAIGRYLDPDAEAFLDRG</sequence>
<gene>
    <name evidence="12" type="primary">recG</name>
    <name evidence="11" type="ORF">AS188_12355</name>
    <name evidence="12" type="ORF">KFL01_17910</name>
</gene>
<dbReference type="GO" id="GO:0005524">
    <property type="term" value="F:ATP binding"/>
    <property type="evidence" value="ECO:0007669"/>
    <property type="project" value="UniProtKB-KW"/>
</dbReference>
<keyword evidence="4 11" id="KW-0347">Helicase</keyword>
<dbReference type="PANTHER" id="PTHR47964:SF1">
    <property type="entry name" value="ATP-DEPENDENT DNA HELICASE HOMOLOG RECG, CHLOROPLASTIC"/>
    <property type="match status" value="1"/>
</dbReference>
<dbReference type="Pfam" id="PF19833">
    <property type="entry name" value="RecG_dom3_C"/>
    <property type="match status" value="1"/>
</dbReference>
<dbReference type="GO" id="GO:0003678">
    <property type="term" value="F:DNA helicase activity"/>
    <property type="evidence" value="ECO:0007669"/>
    <property type="project" value="TreeGrafter"/>
</dbReference>
<dbReference type="GO" id="GO:0016787">
    <property type="term" value="F:hydrolase activity"/>
    <property type="evidence" value="ECO:0007669"/>
    <property type="project" value="UniProtKB-KW"/>
</dbReference>
<evidence type="ECO:0000256" key="8">
    <source>
        <dbReference type="ARBA" id="ARBA00049819"/>
    </source>
</evidence>
<dbReference type="PROSITE" id="PS51192">
    <property type="entry name" value="HELICASE_ATP_BIND_1"/>
    <property type="match status" value="1"/>
</dbReference>
<keyword evidence="7" id="KW-0234">DNA repair</keyword>
<dbReference type="InterPro" id="IPR014001">
    <property type="entry name" value="Helicase_ATP-bd"/>
</dbReference>
<dbReference type="Gene3D" id="3.40.50.300">
    <property type="entry name" value="P-loop containing nucleotide triphosphate hydrolases"/>
    <property type="match status" value="2"/>
</dbReference>
<dbReference type="SUPFAM" id="SSF52540">
    <property type="entry name" value="P-loop containing nucleoside triphosphate hydrolases"/>
    <property type="match status" value="2"/>
</dbReference>
<evidence type="ECO:0000256" key="5">
    <source>
        <dbReference type="ARBA" id="ARBA00022840"/>
    </source>
</evidence>
<dbReference type="KEGG" id="kfv:AS188_12355"/>
<dbReference type="InterPro" id="IPR045562">
    <property type="entry name" value="RecG_dom3_C"/>
</dbReference>
<dbReference type="Pfam" id="PF17191">
    <property type="entry name" value="RecG_wedge"/>
    <property type="match status" value="1"/>
</dbReference>
<keyword evidence="1" id="KW-0547">Nucleotide-binding</keyword>
<accession>A0A0U3HY28</accession>
<evidence type="ECO:0000256" key="4">
    <source>
        <dbReference type="ARBA" id="ARBA00022806"/>
    </source>
</evidence>
<evidence type="ECO:0000313" key="13">
    <source>
        <dbReference type="Proteomes" id="UP000057181"/>
    </source>
</evidence>
<evidence type="ECO:0000256" key="2">
    <source>
        <dbReference type="ARBA" id="ARBA00022763"/>
    </source>
</evidence>
<reference evidence="11 13" key="1">
    <citation type="submission" date="2015-11" db="EMBL/GenBank/DDBJ databases">
        <title>Complete Genome Sequence of Kocuria flava strain HO-9041.</title>
        <authorList>
            <person name="Zhou M."/>
            <person name="Dai J."/>
        </authorList>
    </citation>
    <scope>NUCLEOTIDE SEQUENCE [LARGE SCALE GENOMIC DNA]</scope>
    <source>
        <strain evidence="11 13">HO-9041</strain>
    </source>
</reference>
<keyword evidence="5" id="KW-0067">ATP-binding</keyword>
<name>A0A0U3HY28_9MICC</name>
<evidence type="ECO:0000256" key="6">
    <source>
        <dbReference type="ARBA" id="ARBA00023125"/>
    </source>
</evidence>
<dbReference type="InterPro" id="IPR027417">
    <property type="entry name" value="P-loop_NTPase"/>
</dbReference>
<feature type="domain" description="Helicase C-terminal" evidence="10">
    <location>
        <begin position="528"/>
        <end position="696"/>
    </location>
</feature>
<reference evidence="12 14" key="2">
    <citation type="submission" date="2019-07" db="EMBL/GenBank/DDBJ databases">
        <title>Whole genome shotgun sequence of Kocuria flava NBRC 107626.</title>
        <authorList>
            <person name="Hosoyama A."/>
            <person name="Uohara A."/>
            <person name="Ohji S."/>
            <person name="Ichikawa N."/>
        </authorList>
    </citation>
    <scope>NUCLEOTIDE SEQUENCE [LARGE SCALE GENOMIC DNA]</scope>
    <source>
        <strain evidence="12 14">NBRC 107626</strain>
    </source>
</reference>
<evidence type="ECO:0000256" key="3">
    <source>
        <dbReference type="ARBA" id="ARBA00022801"/>
    </source>
</evidence>
<keyword evidence="14" id="KW-1185">Reference proteome</keyword>
<dbReference type="Proteomes" id="UP000321155">
    <property type="component" value="Unassembled WGS sequence"/>
</dbReference>
<evidence type="ECO:0000313" key="14">
    <source>
        <dbReference type="Proteomes" id="UP000321155"/>
    </source>
</evidence>
<keyword evidence="6" id="KW-0238">DNA-binding</keyword>
<dbReference type="InterPro" id="IPR033454">
    <property type="entry name" value="RecG_wedge"/>
</dbReference>
<dbReference type="EMBL" id="BJZR01000046">
    <property type="protein sequence ID" value="GEO92485.1"/>
    <property type="molecule type" value="Genomic_DNA"/>
</dbReference>
<dbReference type="GO" id="GO:0006281">
    <property type="term" value="P:DNA repair"/>
    <property type="evidence" value="ECO:0007669"/>
    <property type="project" value="UniProtKB-KW"/>
</dbReference>
<dbReference type="EMBL" id="CP013254">
    <property type="protein sequence ID" value="ALU40415.1"/>
    <property type="molecule type" value="Genomic_DNA"/>
</dbReference>
<dbReference type="InterPro" id="IPR047112">
    <property type="entry name" value="RecG/Mfd"/>
</dbReference>
<proteinExistence type="predicted"/>
<dbReference type="GO" id="GO:0003677">
    <property type="term" value="F:DNA binding"/>
    <property type="evidence" value="ECO:0007669"/>
    <property type="project" value="UniProtKB-KW"/>
</dbReference>
<organism evidence="11 13">
    <name type="scientific">Kocuria flava</name>
    <dbReference type="NCBI Taxonomy" id="446860"/>
    <lineage>
        <taxon>Bacteria</taxon>
        <taxon>Bacillati</taxon>
        <taxon>Actinomycetota</taxon>
        <taxon>Actinomycetes</taxon>
        <taxon>Micrococcales</taxon>
        <taxon>Micrococcaceae</taxon>
        <taxon>Kocuria</taxon>
    </lineage>
</organism>
<dbReference type="Proteomes" id="UP000057181">
    <property type="component" value="Chromosome"/>
</dbReference>
<dbReference type="OrthoDB" id="9804325at2"/>
<evidence type="ECO:0000256" key="1">
    <source>
        <dbReference type="ARBA" id="ARBA00022741"/>
    </source>
</evidence>
<feature type="domain" description="Helicase ATP-binding" evidence="9">
    <location>
        <begin position="315"/>
        <end position="488"/>
    </location>
</feature>
<dbReference type="InterPro" id="IPR012340">
    <property type="entry name" value="NA-bd_OB-fold"/>
</dbReference>
<dbReference type="STRING" id="446860.AS188_12355"/>
<dbReference type="InterPro" id="IPR011545">
    <property type="entry name" value="DEAD/DEAH_box_helicase_dom"/>
</dbReference>
<evidence type="ECO:0000313" key="11">
    <source>
        <dbReference type="EMBL" id="ALU40415.1"/>
    </source>
</evidence>
<keyword evidence="2" id="KW-0227">DNA damage</keyword>